<dbReference type="PANTHER" id="PTHR12138">
    <property type="entry name" value="PRIMATE-EXPANDED PROTEIN FAMILY"/>
    <property type="match status" value="1"/>
</dbReference>
<evidence type="ECO:0000313" key="2">
    <source>
        <dbReference type="Proteomes" id="UP000233100"/>
    </source>
</evidence>
<reference evidence="1" key="3">
    <citation type="submission" date="2025-09" db="UniProtKB">
        <authorList>
            <consortium name="Ensembl"/>
        </authorList>
    </citation>
    <scope>IDENTIFICATION</scope>
</reference>
<dbReference type="Ensembl" id="ENSMFAT00000098809.1">
    <property type="protein sequence ID" value="ENSMFAP00000061847.1"/>
    <property type="gene ID" value="ENSMFAG00000060810.1"/>
</dbReference>
<keyword evidence="2" id="KW-1185">Reference proteome</keyword>
<reference evidence="1 2" key="1">
    <citation type="submission" date="2013-03" db="EMBL/GenBank/DDBJ databases">
        <authorList>
            <person name="Warren W."/>
            <person name="Wilson R.K."/>
        </authorList>
    </citation>
    <scope>NUCLEOTIDE SEQUENCE</scope>
</reference>
<protein>
    <submittedName>
        <fullName evidence="1">Uncharacterized protein</fullName>
    </submittedName>
</protein>
<name>A0A7N9D6W5_MACFA</name>
<dbReference type="Proteomes" id="UP000233100">
    <property type="component" value="Chromosome 1"/>
</dbReference>
<evidence type="ECO:0000313" key="1">
    <source>
        <dbReference type="Ensembl" id="ENSMFAP00000061847.1"/>
    </source>
</evidence>
<dbReference type="PANTHER" id="PTHR12138:SF133">
    <property type="entry name" value="SECRETED PROTEIN"/>
    <property type="match status" value="1"/>
</dbReference>
<reference evidence="1" key="2">
    <citation type="submission" date="2025-08" db="UniProtKB">
        <authorList>
            <consortium name="Ensembl"/>
        </authorList>
    </citation>
    <scope>IDENTIFICATION</scope>
</reference>
<accession>A0A7N9D6W5</accession>
<organism evidence="1 2">
    <name type="scientific">Macaca fascicularis</name>
    <name type="common">Crab-eating macaque</name>
    <name type="synonym">Cynomolgus monkey</name>
    <dbReference type="NCBI Taxonomy" id="9541"/>
    <lineage>
        <taxon>Eukaryota</taxon>
        <taxon>Metazoa</taxon>
        <taxon>Chordata</taxon>
        <taxon>Craniata</taxon>
        <taxon>Vertebrata</taxon>
        <taxon>Euteleostomi</taxon>
        <taxon>Mammalia</taxon>
        <taxon>Eutheria</taxon>
        <taxon>Euarchontoglires</taxon>
        <taxon>Primates</taxon>
        <taxon>Haplorrhini</taxon>
        <taxon>Catarrhini</taxon>
        <taxon>Cercopithecidae</taxon>
        <taxon>Cercopithecinae</taxon>
        <taxon>Macaca</taxon>
    </lineage>
</organism>
<sequence>MVLAHCSLDLLGSSDPTTSASQVPRTRGMRHHAWLIFVFFVEMGFHHVDQAGLKLLTSSDLPTSASRSAGITGVSCRAWPLSDFGSCLWCHTLMQGERRRACRELIPPQTPSLMVNFQCQLG</sequence>
<dbReference type="PRINTS" id="PR02045">
    <property type="entry name" value="F138DOMAIN"/>
</dbReference>
<dbReference type="AlphaFoldDB" id="A0A7N9D6W5"/>
<proteinExistence type="predicted"/>
<dbReference type="GeneTree" id="ENSGT01150000286943"/>